<dbReference type="GO" id="GO:0010312">
    <property type="term" value="P:detoxification of zinc ion"/>
    <property type="evidence" value="ECO:0007669"/>
    <property type="project" value="TreeGrafter"/>
</dbReference>
<dbReference type="AlphaFoldDB" id="A0AAY5EK85"/>
<dbReference type="Pfam" id="PF01545">
    <property type="entry name" value="Cation_efflux"/>
    <property type="match status" value="1"/>
</dbReference>
<feature type="transmembrane region" description="Helical" evidence="8">
    <location>
        <begin position="186"/>
        <end position="210"/>
    </location>
</feature>
<comment type="subcellular location">
    <subcellularLocation>
        <location evidence="1">Membrane</location>
        <topology evidence="1">Multi-pass membrane protein</topology>
    </subcellularLocation>
</comment>
<evidence type="ECO:0000256" key="1">
    <source>
        <dbReference type="ARBA" id="ARBA00004141"/>
    </source>
</evidence>
<evidence type="ECO:0000256" key="7">
    <source>
        <dbReference type="SAM" id="MobiDB-lite"/>
    </source>
</evidence>
<feature type="transmembrane region" description="Helical" evidence="8">
    <location>
        <begin position="37"/>
        <end position="57"/>
    </location>
</feature>
<evidence type="ECO:0000313" key="11">
    <source>
        <dbReference type="Proteomes" id="UP000314983"/>
    </source>
</evidence>
<dbReference type="GO" id="GO:0016020">
    <property type="term" value="C:membrane"/>
    <property type="evidence" value="ECO:0007669"/>
    <property type="project" value="UniProtKB-SubCell"/>
</dbReference>
<name>A0AAY5EK85_ELEEL</name>
<accession>A0AAY5EK85</accession>
<dbReference type="Ensembl" id="ENSEEET00000062509.1">
    <property type="protein sequence ID" value="ENSEEEP00000057390.1"/>
    <property type="gene ID" value="ENSEEEG00000021054.2"/>
</dbReference>
<evidence type="ECO:0000256" key="2">
    <source>
        <dbReference type="ARBA" id="ARBA00008873"/>
    </source>
</evidence>
<feature type="domain" description="Cation efflux protein transmembrane" evidence="9">
    <location>
        <begin position="13"/>
        <end position="252"/>
    </location>
</feature>
<evidence type="ECO:0000256" key="3">
    <source>
        <dbReference type="ARBA" id="ARBA00022692"/>
    </source>
</evidence>
<keyword evidence="3 8" id="KW-0812">Transmembrane</keyword>
<dbReference type="PANTHER" id="PTHR45820:SF3">
    <property type="entry name" value="CALCIUM_MANGANESE ANTIPORTER SLC30A10"/>
    <property type="match status" value="1"/>
</dbReference>
<reference evidence="10" key="3">
    <citation type="submission" date="2025-09" db="UniProtKB">
        <authorList>
            <consortium name="Ensembl"/>
        </authorList>
    </citation>
    <scope>IDENTIFICATION</scope>
</reference>
<sequence length="401" mass="44042">MGRYTGKSCRLTFMLVTIVVFFSAEIMAGYVGNSIALVSDSFNMLADIISLSVGLTATRLRRRNASQRCTYGLARVEVVGALANAVFLSALCFSISVQALERLIKPEPIEEPMLVLVVGAVGLGINIIGLLIFQDCRWLCRRCGRGAPQDTDPETVNEKADFQQRTDSPEVDQNEDERQALNIKGVLLHLLNDALGSFVVVVAAVIFHIWPVAPDSPCTWQCYVDPSLTLLMVAVIMSSAAPLIKETTTILLHIIPMCPWLPESRVLSVHDAHVWLLTKGRTVATLHVRVAKELHRSLGELETLHRHVREVFHKAGIHSVTAQLEFGDGGLKPSHCSAPCLSPTCMKISCCPAGVPAFTIFKANLPLYHSGMSSDMYDMKSVLKEQEAMPSVISYPQTTRF</sequence>
<dbReference type="InterPro" id="IPR002524">
    <property type="entry name" value="Cation_efflux"/>
</dbReference>
<evidence type="ECO:0000256" key="8">
    <source>
        <dbReference type="SAM" id="Phobius"/>
    </source>
</evidence>
<dbReference type="InterPro" id="IPR027469">
    <property type="entry name" value="Cation_efflux_TMD_sf"/>
</dbReference>
<dbReference type="PANTHER" id="PTHR45820">
    <property type="entry name" value="FI23527P1"/>
    <property type="match status" value="1"/>
</dbReference>
<reference evidence="10" key="2">
    <citation type="submission" date="2025-08" db="UniProtKB">
        <authorList>
            <consortium name="Ensembl"/>
        </authorList>
    </citation>
    <scope>IDENTIFICATION</scope>
</reference>
<dbReference type="GO" id="GO:0006828">
    <property type="term" value="P:manganese ion transport"/>
    <property type="evidence" value="ECO:0007669"/>
    <property type="project" value="TreeGrafter"/>
</dbReference>
<feature type="region of interest" description="Disordered" evidence="7">
    <location>
        <begin position="148"/>
        <end position="175"/>
    </location>
</feature>
<dbReference type="NCBIfam" id="TIGR01297">
    <property type="entry name" value="CDF"/>
    <property type="match status" value="1"/>
</dbReference>
<feature type="transmembrane region" description="Helical" evidence="8">
    <location>
        <begin position="112"/>
        <end position="133"/>
    </location>
</feature>
<keyword evidence="11" id="KW-1185">Reference proteome</keyword>
<proteinExistence type="inferred from homology"/>
<feature type="compositionally biased region" description="Basic and acidic residues" evidence="7">
    <location>
        <begin position="156"/>
        <end position="168"/>
    </location>
</feature>
<organism evidence="10 11">
    <name type="scientific">Electrophorus electricus</name>
    <name type="common">Electric eel</name>
    <name type="synonym">Gymnotus electricus</name>
    <dbReference type="NCBI Taxonomy" id="8005"/>
    <lineage>
        <taxon>Eukaryota</taxon>
        <taxon>Metazoa</taxon>
        <taxon>Chordata</taxon>
        <taxon>Craniata</taxon>
        <taxon>Vertebrata</taxon>
        <taxon>Euteleostomi</taxon>
        <taxon>Actinopterygii</taxon>
        <taxon>Neopterygii</taxon>
        <taxon>Teleostei</taxon>
        <taxon>Ostariophysi</taxon>
        <taxon>Gymnotiformes</taxon>
        <taxon>Gymnotoidei</taxon>
        <taxon>Gymnotidae</taxon>
        <taxon>Electrophorus</taxon>
    </lineage>
</organism>
<feature type="transmembrane region" description="Helical" evidence="8">
    <location>
        <begin position="78"/>
        <end position="100"/>
    </location>
</feature>
<dbReference type="SUPFAM" id="SSF161111">
    <property type="entry name" value="Cation efflux protein transmembrane domain-like"/>
    <property type="match status" value="1"/>
</dbReference>
<dbReference type="GeneTree" id="ENSGT00940000159967"/>
<evidence type="ECO:0000259" key="9">
    <source>
        <dbReference type="Pfam" id="PF01545"/>
    </source>
</evidence>
<reference evidence="10 11" key="1">
    <citation type="submission" date="2020-05" db="EMBL/GenBank/DDBJ databases">
        <title>Electrophorus electricus (electric eel) genome, fEleEle1, primary haplotype.</title>
        <authorList>
            <person name="Myers G."/>
            <person name="Meyer A."/>
            <person name="Fedrigo O."/>
            <person name="Formenti G."/>
            <person name="Rhie A."/>
            <person name="Tracey A."/>
            <person name="Sims Y."/>
            <person name="Jarvis E.D."/>
        </authorList>
    </citation>
    <scope>NUCLEOTIDE SEQUENCE [LARGE SCALE GENOMIC DNA]</scope>
</reference>
<comment type="similarity">
    <text evidence="2">Belongs to the cation diffusion facilitator (CDF) transporter (TC 2.A.4) family. SLC30A subfamily.</text>
</comment>
<feature type="transmembrane region" description="Helical" evidence="8">
    <location>
        <begin position="230"/>
        <end position="255"/>
    </location>
</feature>
<dbReference type="Gene3D" id="1.20.1510.10">
    <property type="entry name" value="Cation efflux protein transmembrane domain"/>
    <property type="match status" value="1"/>
</dbReference>
<evidence type="ECO:0000256" key="6">
    <source>
        <dbReference type="ARBA" id="ARBA00023136"/>
    </source>
</evidence>
<dbReference type="GO" id="GO:0006882">
    <property type="term" value="P:intracellular zinc ion homeostasis"/>
    <property type="evidence" value="ECO:0007669"/>
    <property type="project" value="TreeGrafter"/>
</dbReference>
<dbReference type="Proteomes" id="UP000314983">
    <property type="component" value="Chromosome 11"/>
</dbReference>
<keyword evidence="6 8" id="KW-0472">Membrane</keyword>
<keyword evidence="5 8" id="KW-1133">Transmembrane helix</keyword>
<evidence type="ECO:0000313" key="10">
    <source>
        <dbReference type="Ensembl" id="ENSEEEP00000057390.1"/>
    </source>
</evidence>
<gene>
    <name evidence="10" type="primary">SLC30A10</name>
</gene>
<dbReference type="InterPro" id="IPR058533">
    <property type="entry name" value="Cation_efflux_TM"/>
</dbReference>
<protein>
    <recommendedName>
        <fullName evidence="9">Cation efflux protein transmembrane domain-containing protein</fullName>
    </recommendedName>
</protein>
<evidence type="ECO:0000256" key="4">
    <source>
        <dbReference type="ARBA" id="ARBA00022833"/>
    </source>
</evidence>
<keyword evidence="4" id="KW-0862">Zinc</keyword>
<dbReference type="GO" id="GO:0005385">
    <property type="term" value="F:zinc ion transmembrane transporter activity"/>
    <property type="evidence" value="ECO:0007669"/>
    <property type="project" value="TreeGrafter"/>
</dbReference>
<feature type="transmembrane region" description="Helical" evidence="8">
    <location>
        <begin position="12"/>
        <end position="31"/>
    </location>
</feature>
<evidence type="ECO:0000256" key="5">
    <source>
        <dbReference type="ARBA" id="ARBA00022989"/>
    </source>
</evidence>